<dbReference type="eggNOG" id="KOG0963">
    <property type="taxonomic scope" value="Eukaryota"/>
</dbReference>
<evidence type="ECO:0000313" key="6">
    <source>
        <dbReference type="EMBL" id="EGC31592.1"/>
    </source>
</evidence>
<dbReference type="AlphaFoldDB" id="F0ZWT2"/>
<name>F0ZWT2_DICPU</name>
<evidence type="ECO:0000256" key="2">
    <source>
        <dbReference type="SAM" id="Coils"/>
    </source>
</evidence>
<organism evidence="6 7">
    <name type="scientific">Dictyostelium purpureum</name>
    <name type="common">Slime mold</name>
    <dbReference type="NCBI Taxonomy" id="5786"/>
    <lineage>
        <taxon>Eukaryota</taxon>
        <taxon>Amoebozoa</taxon>
        <taxon>Evosea</taxon>
        <taxon>Eumycetozoa</taxon>
        <taxon>Dictyostelia</taxon>
        <taxon>Dictyosteliales</taxon>
        <taxon>Dictyosteliaceae</taxon>
        <taxon>Dictyostelium</taxon>
    </lineage>
</organism>
<dbReference type="Proteomes" id="UP000001064">
    <property type="component" value="Unassembled WGS sequence"/>
</dbReference>
<keyword evidence="1 2" id="KW-0175">Coiled coil</keyword>
<sequence length="211" mass="24287">MLEIVIGQRDRFKAKIDELGIEKSKLEKQLETSRQETQSLKNDNIKLYEKIRFLQSYDKNKSGGNNSGSINIGAGGKRSSNRDTYDIERGVDVSSGSNNGGPETEERYGKLYEESINPFLSFNKKEKYRRYKEMNTAERVILNSSRFFLSNKYSRLFLFIYSILLHLMVFATLYRLATITTEQHYDNNGNVHATPSLPNQKPISNSISFDK</sequence>
<dbReference type="OMA" id="TSSICHF"/>
<dbReference type="Pfam" id="PF08172">
    <property type="entry name" value="CASP_C"/>
    <property type="match status" value="1"/>
</dbReference>
<dbReference type="RefSeq" id="XP_003291876.1">
    <property type="nucleotide sequence ID" value="XM_003291828.1"/>
</dbReference>
<dbReference type="VEuPathDB" id="AmoebaDB:DICPUDRAFT_92761"/>
<keyword evidence="7" id="KW-1185">Reference proteome</keyword>
<keyword evidence="4" id="KW-0812">Transmembrane</keyword>
<feature type="coiled-coil region" evidence="2">
    <location>
        <begin position="9"/>
        <end position="43"/>
    </location>
</feature>
<gene>
    <name evidence="6" type="ORF">DICPUDRAFT_92761</name>
</gene>
<dbReference type="EMBL" id="GL871243">
    <property type="protein sequence ID" value="EGC31592.1"/>
    <property type="molecule type" value="Genomic_DNA"/>
</dbReference>
<feature type="domain" description="CASP C-terminal" evidence="5">
    <location>
        <begin position="1"/>
        <end position="179"/>
    </location>
</feature>
<feature type="region of interest" description="Disordered" evidence="3">
    <location>
        <begin position="62"/>
        <end position="83"/>
    </location>
</feature>
<feature type="compositionally biased region" description="Low complexity" evidence="3">
    <location>
        <begin position="62"/>
        <end position="72"/>
    </location>
</feature>
<feature type="transmembrane region" description="Helical" evidence="4">
    <location>
        <begin position="156"/>
        <end position="177"/>
    </location>
</feature>
<evidence type="ECO:0000256" key="1">
    <source>
        <dbReference type="ARBA" id="ARBA00023054"/>
    </source>
</evidence>
<dbReference type="GO" id="GO:0006891">
    <property type="term" value="P:intra-Golgi vesicle-mediated transport"/>
    <property type="evidence" value="ECO:0007669"/>
    <property type="project" value="InterPro"/>
</dbReference>
<feature type="region of interest" description="Disordered" evidence="3">
    <location>
        <begin position="190"/>
        <end position="211"/>
    </location>
</feature>
<keyword evidence="4" id="KW-0472">Membrane</keyword>
<dbReference type="InParanoid" id="F0ZWT2"/>
<evidence type="ECO:0000256" key="3">
    <source>
        <dbReference type="SAM" id="MobiDB-lite"/>
    </source>
</evidence>
<reference evidence="7" key="1">
    <citation type="journal article" date="2011" name="Genome Biol.">
        <title>Comparative genomics of the social amoebae Dictyostelium discoideum and Dictyostelium purpureum.</title>
        <authorList>
            <consortium name="US DOE Joint Genome Institute (JGI-PGF)"/>
            <person name="Sucgang R."/>
            <person name="Kuo A."/>
            <person name="Tian X."/>
            <person name="Salerno W."/>
            <person name="Parikh A."/>
            <person name="Feasley C.L."/>
            <person name="Dalin E."/>
            <person name="Tu H."/>
            <person name="Huang E."/>
            <person name="Barry K."/>
            <person name="Lindquist E."/>
            <person name="Shapiro H."/>
            <person name="Bruce D."/>
            <person name="Schmutz J."/>
            <person name="Salamov A."/>
            <person name="Fey P."/>
            <person name="Gaudet P."/>
            <person name="Anjard C."/>
            <person name="Babu M.M."/>
            <person name="Basu S."/>
            <person name="Bushmanova Y."/>
            <person name="van der Wel H."/>
            <person name="Katoh-Kurasawa M."/>
            <person name="Dinh C."/>
            <person name="Coutinho P.M."/>
            <person name="Saito T."/>
            <person name="Elias M."/>
            <person name="Schaap P."/>
            <person name="Kay R.R."/>
            <person name="Henrissat B."/>
            <person name="Eichinger L."/>
            <person name="Rivero F."/>
            <person name="Putnam N.H."/>
            <person name="West C.M."/>
            <person name="Loomis W.F."/>
            <person name="Chisholm R.L."/>
            <person name="Shaulsky G."/>
            <person name="Strassmann J.E."/>
            <person name="Queller D.C."/>
            <person name="Kuspa A."/>
            <person name="Grigoriev I.V."/>
        </authorList>
    </citation>
    <scope>NUCLEOTIDE SEQUENCE [LARGE SCALE GENOMIC DNA]</scope>
    <source>
        <strain evidence="7">QSDP1</strain>
    </source>
</reference>
<evidence type="ECO:0000256" key="4">
    <source>
        <dbReference type="SAM" id="Phobius"/>
    </source>
</evidence>
<dbReference type="PANTHER" id="PTHR14043">
    <property type="entry name" value="CCAAT DISPLACEMENT PROTEIN-RELATED"/>
    <property type="match status" value="1"/>
</dbReference>
<dbReference type="GO" id="GO:0000139">
    <property type="term" value="C:Golgi membrane"/>
    <property type="evidence" value="ECO:0007669"/>
    <property type="project" value="InterPro"/>
</dbReference>
<dbReference type="InterPro" id="IPR012955">
    <property type="entry name" value="CASP_C"/>
</dbReference>
<protein>
    <recommendedName>
        <fullName evidence="5">CASP C-terminal domain-containing protein</fullName>
    </recommendedName>
</protein>
<evidence type="ECO:0000259" key="5">
    <source>
        <dbReference type="Pfam" id="PF08172"/>
    </source>
</evidence>
<dbReference type="STRING" id="5786.F0ZWT2"/>
<keyword evidence="4" id="KW-1133">Transmembrane helix</keyword>
<dbReference type="KEGG" id="dpp:DICPUDRAFT_92761"/>
<proteinExistence type="predicted"/>
<dbReference type="PANTHER" id="PTHR14043:SF2">
    <property type="entry name" value="HOMEOBOX PROTEIN CUT"/>
    <property type="match status" value="1"/>
</dbReference>
<dbReference type="OrthoDB" id="10257567at2759"/>
<evidence type="ECO:0000313" key="7">
    <source>
        <dbReference type="Proteomes" id="UP000001064"/>
    </source>
</evidence>
<accession>F0ZWT2</accession>
<dbReference type="GeneID" id="10505623"/>